<comment type="caution">
    <text evidence="2">The sequence shown here is derived from an EMBL/GenBank/DDBJ whole genome shotgun (WGS) entry which is preliminary data.</text>
</comment>
<proteinExistence type="predicted"/>
<dbReference type="EMBL" id="BAABBO010000024">
    <property type="protein sequence ID" value="GAA3979781.1"/>
    <property type="molecule type" value="Genomic_DNA"/>
</dbReference>
<feature type="region of interest" description="Disordered" evidence="1">
    <location>
        <begin position="184"/>
        <end position="210"/>
    </location>
</feature>
<name>A0ABP7QBY7_9GAMM</name>
<protein>
    <submittedName>
        <fullName evidence="2">DUF2058 domain-containing protein</fullName>
    </submittedName>
</protein>
<evidence type="ECO:0000313" key="2">
    <source>
        <dbReference type="EMBL" id="GAA3979781.1"/>
    </source>
</evidence>
<dbReference type="Proteomes" id="UP001501337">
    <property type="component" value="Unassembled WGS sequence"/>
</dbReference>
<evidence type="ECO:0000256" key="1">
    <source>
        <dbReference type="SAM" id="MobiDB-lite"/>
    </source>
</evidence>
<dbReference type="InterPro" id="IPR018636">
    <property type="entry name" value="DUF2058"/>
</dbReference>
<evidence type="ECO:0000313" key="3">
    <source>
        <dbReference type="Proteomes" id="UP001501337"/>
    </source>
</evidence>
<dbReference type="RefSeq" id="WP_344809836.1">
    <property type="nucleotide sequence ID" value="NZ_BAABBO010000024.1"/>
</dbReference>
<feature type="compositionally biased region" description="Basic and acidic residues" evidence="1">
    <location>
        <begin position="16"/>
        <end position="25"/>
    </location>
</feature>
<accession>A0ABP7QBY7</accession>
<feature type="compositionally biased region" description="Basic residues" evidence="1">
    <location>
        <begin position="26"/>
        <end position="39"/>
    </location>
</feature>
<dbReference type="Pfam" id="PF09831">
    <property type="entry name" value="DUF2058"/>
    <property type="match status" value="1"/>
</dbReference>
<feature type="compositionally biased region" description="Basic and acidic residues" evidence="1">
    <location>
        <begin position="51"/>
        <end position="75"/>
    </location>
</feature>
<keyword evidence="3" id="KW-1185">Reference proteome</keyword>
<sequence length="210" mass="23976">MAKSLQEQLMQAGLVDSKKAKSIKQEKRKATKQAPKPKKSEKVNTAAEQATQRREEQQARDRARAQQDSVQRKRQECTAQVRQMVETNRVKHGQEAGLREDAEVPFQFVDQRKVKKIRVDRPQQGALQRGQLAIVISKGRYELVPAETAQRIIEREQALNDLLAELQIEPIASSVLLFNKQSGLRPEDTKTDTASDDPYADYQIPDDLMW</sequence>
<reference evidence="3" key="1">
    <citation type="journal article" date="2019" name="Int. J. Syst. Evol. Microbiol.">
        <title>The Global Catalogue of Microorganisms (GCM) 10K type strain sequencing project: providing services to taxonomists for standard genome sequencing and annotation.</title>
        <authorList>
            <consortium name="The Broad Institute Genomics Platform"/>
            <consortium name="The Broad Institute Genome Sequencing Center for Infectious Disease"/>
            <person name="Wu L."/>
            <person name="Ma J."/>
        </authorList>
    </citation>
    <scope>NUCLEOTIDE SEQUENCE [LARGE SCALE GENOMIC DNA]</scope>
    <source>
        <strain evidence="3">JCM 17555</strain>
    </source>
</reference>
<feature type="region of interest" description="Disordered" evidence="1">
    <location>
        <begin position="1"/>
        <end position="75"/>
    </location>
</feature>
<gene>
    <name evidence="2" type="ORF">GCM10022278_40360</name>
</gene>
<organism evidence="2 3">
    <name type="scientific">Allohahella marinimesophila</name>
    <dbReference type="NCBI Taxonomy" id="1054972"/>
    <lineage>
        <taxon>Bacteria</taxon>
        <taxon>Pseudomonadati</taxon>
        <taxon>Pseudomonadota</taxon>
        <taxon>Gammaproteobacteria</taxon>
        <taxon>Oceanospirillales</taxon>
        <taxon>Hahellaceae</taxon>
        <taxon>Allohahella</taxon>
    </lineage>
</organism>